<dbReference type="Proteomes" id="UP000220840">
    <property type="component" value="Unassembled WGS sequence"/>
</dbReference>
<reference evidence="1" key="3">
    <citation type="submission" date="2021-10" db="EMBL/GenBank/DDBJ databases">
        <authorList>
            <person name="Mesa V."/>
        </authorList>
    </citation>
    <scope>NUCLEOTIDE SEQUENCE</scope>
    <source>
        <strain evidence="1">CC3_PB</strain>
    </source>
</reference>
<evidence type="ECO:0000313" key="4">
    <source>
        <dbReference type="EMBL" id="VCT84054.1"/>
    </source>
</evidence>
<sequence length="153" mass="17290">MKFFSNKMSLIIICFTICMISGLCIYKISTKDGFSNIEIVEVNGYVSIENLDGDITKADNNMYIYVGDTLKVENNGYARLKIAHKKYIKLRGNTKIIVNKMSANDTKVELTLVKGSVESELGEDVYNNTSYKILSPDFSVVDNKNIDKTQIEY</sequence>
<proteinExistence type="predicted"/>
<evidence type="ECO:0000313" key="2">
    <source>
        <dbReference type="EMBL" id="CAG9708882.1"/>
    </source>
</evidence>
<organism evidence="3 5">
    <name type="scientific">Clostridium neonatale</name>
    <dbReference type="NCBI Taxonomy" id="137838"/>
    <lineage>
        <taxon>Bacteria</taxon>
        <taxon>Bacillati</taxon>
        <taxon>Bacillota</taxon>
        <taxon>Clostridia</taxon>
        <taxon>Eubacteriales</taxon>
        <taxon>Clostridiaceae</taxon>
        <taxon>Clostridium</taxon>
    </lineage>
</organism>
<keyword evidence="5" id="KW-1185">Reference proteome</keyword>
<evidence type="ECO:0000313" key="6">
    <source>
        <dbReference type="Proteomes" id="UP000431451"/>
    </source>
</evidence>
<dbReference type="EMBL" id="PDCJ01000001">
    <property type="protein sequence ID" value="PEG30646.1"/>
    <property type="molecule type" value="Genomic_DNA"/>
</dbReference>
<evidence type="ECO:0000313" key="1">
    <source>
        <dbReference type="EMBL" id="CAG9702294.1"/>
    </source>
</evidence>
<evidence type="ECO:0008006" key="7">
    <source>
        <dbReference type="Google" id="ProtNLM"/>
    </source>
</evidence>
<dbReference type="AlphaFoldDB" id="A0A2A7MG64"/>
<dbReference type="EMBL" id="CAKJVE010000002">
    <property type="protein sequence ID" value="CAG9702294.1"/>
    <property type="molecule type" value="Genomic_DNA"/>
</dbReference>
<dbReference type="EMBL" id="UWJD01000001">
    <property type="protein sequence ID" value="VCT84054.1"/>
    <property type="molecule type" value="Genomic_DNA"/>
</dbReference>
<dbReference type="Proteomes" id="UP000789738">
    <property type="component" value="Unassembled WGS sequence"/>
</dbReference>
<accession>A0A2A7MG64</accession>
<gene>
    <name evidence="1" type="ORF">CNEO_20034</name>
    <name evidence="2" type="ORF">CNEO_43875</name>
    <name evidence="4" type="ORF">CNEONATNEC25_01653</name>
    <name evidence="3" type="ORF">CQ394_02670</name>
</gene>
<reference evidence="4 6" key="2">
    <citation type="submission" date="2018-06" db="EMBL/GenBank/DDBJ databases">
        <authorList>
            <consortium name="IHU Genomes"/>
        </authorList>
    </citation>
    <scope>NUCLEOTIDE SEQUENCE [LARGE SCALE GENOMIC DNA]</scope>
    <source>
        <strain evidence="4 6">NEC25</strain>
    </source>
</reference>
<reference evidence="3 5" key="1">
    <citation type="submission" date="2017-10" db="EMBL/GenBank/DDBJ databases">
        <title>Effective Description of Clostridium neonatale sp. nov. linked to necrotizing enterocolitis in neonates and a clarification of species assignable to the genus Clostridium (Prazmowski 1880) emend. Lawson and Rainey 2016.</title>
        <authorList>
            <person name="Bernard K."/>
            <person name="Burdz T."/>
            <person name="Wiebe D."/>
            <person name="Balcewich B."/>
            <person name="Alfa M."/>
            <person name="Bernier A.-M."/>
        </authorList>
    </citation>
    <scope>NUCLEOTIDE SEQUENCE [LARGE SCALE GENOMIC DNA]</scope>
    <source>
        <strain evidence="3 5">LCDC99A005</strain>
    </source>
</reference>
<name>A0A2A7MG64_9CLOT</name>
<dbReference type="STRING" id="137838.GCA_001458595_01993"/>
<evidence type="ECO:0000313" key="5">
    <source>
        <dbReference type="Proteomes" id="UP000220840"/>
    </source>
</evidence>
<evidence type="ECO:0000313" key="3">
    <source>
        <dbReference type="EMBL" id="PEG30646.1"/>
    </source>
</evidence>
<dbReference type="Proteomes" id="UP000431451">
    <property type="component" value="Unassembled WGS sequence"/>
</dbReference>
<dbReference type="EMBL" id="CAKJVE010000004">
    <property type="protein sequence ID" value="CAG9708882.1"/>
    <property type="molecule type" value="Genomic_DNA"/>
</dbReference>
<dbReference type="RefSeq" id="WP_058294817.1">
    <property type="nucleotide sequence ID" value="NZ_CAKJVE010000002.1"/>
</dbReference>
<protein>
    <recommendedName>
        <fullName evidence="7">FecR protein domain-containing protein</fullName>
    </recommendedName>
</protein>